<name>A0AAE0W7W3_9BIVA</name>
<keyword evidence="6" id="KW-1185">Reference proteome</keyword>
<evidence type="ECO:0008006" key="7">
    <source>
        <dbReference type="Google" id="ProtNLM"/>
    </source>
</evidence>
<dbReference type="SUPFAM" id="SSF57424">
    <property type="entry name" value="LDL receptor-like module"/>
    <property type="match status" value="1"/>
</dbReference>
<dbReference type="AlphaFoldDB" id="A0AAE0W7W3"/>
<evidence type="ECO:0000256" key="4">
    <source>
        <dbReference type="SAM" id="SignalP"/>
    </source>
</evidence>
<feature type="transmembrane region" description="Helical" evidence="3">
    <location>
        <begin position="197"/>
        <end position="228"/>
    </location>
</feature>
<dbReference type="InterPro" id="IPR002172">
    <property type="entry name" value="LDrepeatLR_classA_rpt"/>
</dbReference>
<sequence length="331" mass="37030">MGYAMAKPLHIWLIGLYCKLFIPGSDVLAIKTYQMKQYCGEELDLTLSNSYSGRVVFNSLYSGQTEDCIMVIKTWRRFPYIAFHFEEMSVGCNSGISITDGVDTEQEQRIEGFPGDPFLCGNIAPKGLYTSKTRYLRLRFKPDPFPAQNGRFSLVFNSYNNGSCETDEYECQNGHCIHEDLNCSGYNPCGDYSDCKFLLTSIGLIGLVVGVVAAAGLLIGICTCICCWKRKPRGHSSRSHSASAHFVRAPCEILQSDVEAYNRDVIEIPPGMTQIYPSAQPIQEGGINFNYNLNYQTIPAPPSYDSVMSQPSVYRPIAQDIYHANHYNVRS</sequence>
<protein>
    <recommendedName>
        <fullName evidence="7">CUB domain-containing protein</fullName>
    </recommendedName>
</protein>
<evidence type="ECO:0000313" key="5">
    <source>
        <dbReference type="EMBL" id="KAK3603450.1"/>
    </source>
</evidence>
<keyword evidence="4" id="KW-0732">Signal</keyword>
<dbReference type="CDD" id="cd00112">
    <property type="entry name" value="LDLa"/>
    <property type="match status" value="1"/>
</dbReference>
<reference evidence="5" key="2">
    <citation type="journal article" date="2021" name="Genome Biol. Evol.">
        <title>Developing a high-quality reference genome for a parasitic bivalve with doubly uniparental inheritance (Bivalvia: Unionida).</title>
        <authorList>
            <person name="Smith C.H."/>
        </authorList>
    </citation>
    <scope>NUCLEOTIDE SEQUENCE</scope>
    <source>
        <strain evidence="5">CHS0354</strain>
        <tissue evidence="5">Mantle</tissue>
    </source>
</reference>
<comment type="caution">
    <text evidence="5">The sequence shown here is derived from an EMBL/GenBank/DDBJ whole genome shotgun (WGS) entry which is preliminary data.</text>
</comment>
<feature type="signal peptide" evidence="4">
    <location>
        <begin position="1"/>
        <end position="29"/>
    </location>
</feature>
<keyword evidence="1 2" id="KW-1015">Disulfide bond</keyword>
<dbReference type="PROSITE" id="PS50068">
    <property type="entry name" value="LDLRA_2"/>
    <property type="match status" value="1"/>
</dbReference>
<dbReference type="Pfam" id="PF00057">
    <property type="entry name" value="Ldl_recept_a"/>
    <property type="match status" value="1"/>
</dbReference>
<keyword evidence="3" id="KW-1133">Transmembrane helix</keyword>
<gene>
    <name evidence="5" type="ORF">CHS0354_009432</name>
</gene>
<reference evidence="5" key="3">
    <citation type="submission" date="2023-05" db="EMBL/GenBank/DDBJ databases">
        <authorList>
            <person name="Smith C.H."/>
        </authorList>
    </citation>
    <scope>NUCLEOTIDE SEQUENCE</scope>
    <source>
        <strain evidence="5">CHS0354</strain>
        <tissue evidence="5">Mantle</tissue>
    </source>
</reference>
<dbReference type="PANTHER" id="PTHR24652">
    <property type="entry name" value="LOW-DENSITY LIPOPROTEIN RECEPTOR CLASS A DOMAIN-CONTAINING PROTEIN 2"/>
    <property type="match status" value="1"/>
</dbReference>
<dbReference type="InterPro" id="IPR036055">
    <property type="entry name" value="LDL_receptor-like_sf"/>
</dbReference>
<feature type="disulfide bond" evidence="2">
    <location>
        <begin position="164"/>
        <end position="176"/>
    </location>
</feature>
<dbReference type="Proteomes" id="UP001195483">
    <property type="component" value="Unassembled WGS sequence"/>
</dbReference>
<organism evidence="5 6">
    <name type="scientific">Potamilus streckersoni</name>
    <dbReference type="NCBI Taxonomy" id="2493646"/>
    <lineage>
        <taxon>Eukaryota</taxon>
        <taxon>Metazoa</taxon>
        <taxon>Spiralia</taxon>
        <taxon>Lophotrochozoa</taxon>
        <taxon>Mollusca</taxon>
        <taxon>Bivalvia</taxon>
        <taxon>Autobranchia</taxon>
        <taxon>Heteroconchia</taxon>
        <taxon>Palaeoheterodonta</taxon>
        <taxon>Unionida</taxon>
        <taxon>Unionoidea</taxon>
        <taxon>Unionidae</taxon>
        <taxon>Ambleminae</taxon>
        <taxon>Lampsilini</taxon>
        <taxon>Potamilus</taxon>
    </lineage>
</organism>
<feature type="disulfide bond" evidence="2">
    <location>
        <begin position="171"/>
        <end position="189"/>
    </location>
</feature>
<keyword evidence="3" id="KW-0812">Transmembrane</keyword>
<keyword evidence="3" id="KW-0472">Membrane</keyword>
<evidence type="ECO:0000256" key="3">
    <source>
        <dbReference type="SAM" id="Phobius"/>
    </source>
</evidence>
<dbReference type="EMBL" id="JAEAOA010000609">
    <property type="protein sequence ID" value="KAK3603450.1"/>
    <property type="molecule type" value="Genomic_DNA"/>
</dbReference>
<accession>A0AAE0W7W3</accession>
<proteinExistence type="predicted"/>
<reference evidence="5" key="1">
    <citation type="journal article" date="2021" name="Genome Biol. Evol.">
        <title>A High-Quality Reference Genome for a Parasitic Bivalve with Doubly Uniparental Inheritance (Bivalvia: Unionida).</title>
        <authorList>
            <person name="Smith C.H."/>
        </authorList>
    </citation>
    <scope>NUCLEOTIDE SEQUENCE</scope>
    <source>
        <strain evidence="5">CHS0354</strain>
    </source>
</reference>
<evidence type="ECO:0000313" key="6">
    <source>
        <dbReference type="Proteomes" id="UP001195483"/>
    </source>
</evidence>
<comment type="caution">
    <text evidence="2">Lacks conserved residue(s) required for the propagation of feature annotation.</text>
</comment>
<evidence type="ECO:0000256" key="2">
    <source>
        <dbReference type="PROSITE-ProRule" id="PRU00124"/>
    </source>
</evidence>
<evidence type="ECO:0000256" key="1">
    <source>
        <dbReference type="ARBA" id="ARBA00023157"/>
    </source>
</evidence>
<dbReference type="InterPro" id="IPR042333">
    <property type="entry name" value="LRAD2/Mig-13-like"/>
</dbReference>
<feature type="chain" id="PRO_5042022236" description="CUB domain-containing protein" evidence="4">
    <location>
        <begin position="30"/>
        <end position="331"/>
    </location>
</feature>